<evidence type="ECO:0000256" key="4">
    <source>
        <dbReference type="ARBA" id="ARBA00022660"/>
    </source>
</evidence>
<dbReference type="SUPFAM" id="SSF81524">
    <property type="entry name" value="14 kDa protein of cytochrome bc1 complex (Ubiquinol-cytochrome c reductase)"/>
    <property type="match status" value="1"/>
</dbReference>
<reference evidence="10 11" key="1">
    <citation type="submission" date="2016-10" db="EMBL/GenBank/DDBJ databases">
        <authorList>
            <person name="Cai Z."/>
        </authorList>
    </citation>
    <scope>NUCLEOTIDE SEQUENCE [LARGE SCALE GENOMIC DNA]</scope>
</reference>
<proteinExistence type="inferred from homology"/>
<accession>A0A383VLH5</accession>
<evidence type="ECO:0000313" key="10">
    <source>
        <dbReference type="EMBL" id="SZX66031.1"/>
    </source>
</evidence>
<keyword evidence="4 9" id="KW-0679">Respiratory chain</keyword>
<dbReference type="GO" id="GO:0006122">
    <property type="term" value="P:mitochondrial electron transport, ubiquinol to cytochrome c"/>
    <property type="evidence" value="ECO:0007669"/>
    <property type="project" value="InterPro"/>
</dbReference>
<dbReference type="PANTHER" id="PTHR12022">
    <property type="entry name" value="UBIQUINOL-CYTOCHROME C REDUCTASE COMPLEX 14 KD PROTEIN"/>
    <property type="match status" value="1"/>
</dbReference>
<dbReference type="PIRSF" id="PIRSF000022">
    <property type="entry name" value="Bc1_14K"/>
    <property type="match status" value="1"/>
</dbReference>
<keyword evidence="3 9" id="KW-0813">Transport</keyword>
<dbReference type="AlphaFoldDB" id="A0A383VLH5"/>
<evidence type="ECO:0000256" key="7">
    <source>
        <dbReference type="ARBA" id="ARBA00023128"/>
    </source>
</evidence>
<sequence length="120" mass="13962">MALSRLVAPFMDWAATRYQARLASNLKKYGLRYDDLYDPMMDLDVAEALRRLPEDVIVARNARLKRAMDLSLKGTFLPEELQAQQTPFQHYMQDLLNEIKSERQERAQLGGFAPYQRTIP</sequence>
<keyword evidence="5 9" id="KW-0999">Mitochondrion inner membrane</keyword>
<keyword evidence="11" id="KW-1185">Reference proteome</keyword>
<dbReference type="Proteomes" id="UP000256970">
    <property type="component" value="Unassembled WGS sequence"/>
</dbReference>
<evidence type="ECO:0000256" key="5">
    <source>
        <dbReference type="ARBA" id="ARBA00022792"/>
    </source>
</evidence>
<dbReference type="GO" id="GO:0005743">
    <property type="term" value="C:mitochondrial inner membrane"/>
    <property type="evidence" value="ECO:0007669"/>
    <property type="project" value="UniProtKB-SubCell"/>
</dbReference>
<dbReference type="Gene3D" id="1.10.1090.10">
    <property type="entry name" value="Cytochrome b-c1 complex subunit 7"/>
    <property type="match status" value="1"/>
</dbReference>
<evidence type="ECO:0000256" key="6">
    <source>
        <dbReference type="ARBA" id="ARBA00022982"/>
    </source>
</evidence>
<evidence type="ECO:0000256" key="1">
    <source>
        <dbReference type="ARBA" id="ARBA00004443"/>
    </source>
</evidence>
<evidence type="ECO:0000256" key="2">
    <source>
        <dbReference type="ARBA" id="ARBA00008554"/>
    </source>
</evidence>
<dbReference type="PANTHER" id="PTHR12022:SF0">
    <property type="entry name" value="CYTOCHROME B-C1 COMPLEX SUBUNIT 7"/>
    <property type="match status" value="1"/>
</dbReference>
<keyword evidence="8 9" id="KW-0472">Membrane</keyword>
<evidence type="ECO:0000256" key="3">
    <source>
        <dbReference type="ARBA" id="ARBA00022448"/>
    </source>
</evidence>
<protein>
    <recommendedName>
        <fullName evidence="9">Cytochrome b-c1 complex subunit 7</fullName>
    </recommendedName>
</protein>
<dbReference type="EMBL" id="FNXT01000682">
    <property type="protein sequence ID" value="SZX66031.1"/>
    <property type="molecule type" value="Genomic_DNA"/>
</dbReference>
<keyword evidence="6 9" id="KW-0249">Electron transport</keyword>
<comment type="function">
    <text evidence="9">Component of the ubiquinol-cytochrome c oxidoreductase, a multisubunit transmembrane complex that is part of the mitochondrial electron transport chain which drives oxidative phosphorylation.</text>
</comment>
<comment type="similarity">
    <text evidence="2 9">Belongs to the UQCRB/QCR7 family.</text>
</comment>
<name>A0A383VLH5_TETOB</name>
<dbReference type="Pfam" id="PF02271">
    <property type="entry name" value="UCR_14kD"/>
    <property type="match status" value="1"/>
</dbReference>
<evidence type="ECO:0000256" key="8">
    <source>
        <dbReference type="ARBA" id="ARBA00023136"/>
    </source>
</evidence>
<dbReference type="STRING" id="3088.A0A383VLH5"/>
<organism evidence="10 11">
    <name type="scientific">Tetradesmus obliquus</name>
    <name type="common">Green alga</name>
    <name type="synonym">Acutodesmus obliquus</name>
    <dbReference type="NCBI Taxonomy" id="3088"/>
    <lineage>
        <taxon>Eukaryota</taxon>
        <taxon>Viridiplantae</taxon>
        <taxon>Chlorophyta</taxon>
        <taxon>core chlorophytes</taxon>
        <taxon>Chlorophyceae</taxon>
        <taxon>CS clade</taxon>
        <taxon>Sphaeropleales</taxon>
        <taxon>Scenedesmaceae</taxon>
        <taxon>Tetradesmus</taxon>
    </lineage>
</organism>
<dbReference type="FunFam" id="1.10.1090.10:FF:000002">
    <property type="entry name" value="Cytochrome b-c1 complex subunit 7"/>
    <property type="match status" value="1"/>
</dbReference>
<gene>
    <name evidence="10" type="ORF">BQ4739_LOCUS6481</name>
</gene>
<evidence type="ECO:0000256" key="9">
    <source>
        <dbReference type="PIRNR" id="PIRNR000022"/>
    </source>
</evidence>
<comment type="subcellular location">
    <subcellularLocation>
        <location evidence="1">Mitochondrion inner membrane</location>
        <topology evidence="1">Peripheral membrane protein</topology>
        <orientation evidence="1">Matrix side</orientation>
    </subcellularLocation>
</comment>
<dbReference type="InterPro" id="IPR003197">
    <property type="entry name" value="QCR7"/>
</dbReference>
<keyword evidence="7 9" id="KW-0496">Mitochondrion</keyword>
<dbReference type="InterPro" id="IPR036544">
    <property type="entry name" value="QCR7_sf"/>
</dbReference>
<dbReference type="GO" id="GO:0045275">
    <property type="term" value="C:respiratory chain complex III"/>
    <property type="evidence" value="ECO:0007669"/>
    <property type="project" value="InterPro"/>
</dbReference>
<evidence type="ECO:0000313" key="11">
    <source>
        <dbReference type="Proteomes" id="UP000256970"/>
    </source>
</evidence>